<feature type="non-terminal residue" evidence="1">
    <location>
        <position position="64"/>
    </location>
</feature>
<dbReference type="EMBL" id="SRQM01000390">
    <property type="protein sequence ID" value="KAG6111343.1"/>
    <property type="molecule type" value="Genomic_DNA"/>
</dbReference>
<name>A0A9P7PXN9_9HYPO</name>
<reference evidence="1 2" key="1">
    <citation type="journal article" date="2020" name="bioRxiv">
        <title>Whole genome comparisons of ergot fungi reveals the divergence and evolution of species within the genus Claviceps are the result of varying mechanisms driving genome evolution and host range expansion.</title>
        <authorList>
            <person name="Wyka S.A."/>
            <person name="Mondo S.J."/>
            <person name="Liu M."/>
            <person name="Dettman J."/>
            <person name="Nalam V."/>
            <person name="Broders K.D."/>
        </authorList>
    </citation>
    <scope>NUCLEOTIDE SEQUENCE [LARGE SCALE GENOMIC DNA]</scope>
    <source>
        <strain evidence="1 2">LM576</strain>
    </source>
</reference>
<dbReference type="Proteomes" id="UP000732380">
    <property type="component" value="Unassembled WGS sequence"/>
</dbReference>
<accession>A0A9P7PXN9</accession>
<evidence type="ECO:0000313" key="1">
    <source>
        <dbReference type="EMBL" id="KAG6111343.1"/>
    </source>
</evidence>
<protein>
    <submittedName>
        <fullName evidence="1">Uncharacterized protein</fullName>
    </submittedName>
</protein>
<keyword evidence="2" id="KW-1185">Reference proteome</keyword>
<dbReference type="AlphaFoldDB" id="A0A9P7PXN9"/>
<evidence type="ECO:0000313" key="2">
    <source>
        <dbReference type="Proteomes" id="UP000732380"/>
    </source>
</evidence>
<proteinExistence type="predicted"/>
<comment type="caution">
    <text evidence="1">The sequence shown here is derived from an EMBL/GenBank/DDBJ whole genome shotgun (WGS) entry which is preliminary data.</text>
</comment>
<gene>
    <name evidence="1" type="ORF">E4U13_004888</name>
</gene>
<organism evidence="1 2">
    <name type="scientific">Claviceps humidiphila</name>
    <dbReference type="NCBI Taxonomy" id="1294629"/>
    <lineage>
        <taxon>Eukaryota</taxon>
        <taxon>Fungi</taxon>
        <taxon>Dikarya</taxon>
        <taxon>Ascomycota</taxon>
        <taxon>Pezizomycotina</taxon>
        <taxon>Sordariomycetes</taxon>
        <taxon>Hypocreomycetidae</taxon>
        <taxon>Hypocreales</taxon>
        <taxon>Clavicipitaceae</taxon>
        <taxon>Claviceps</taxon>
    </lineage>
</organism>
<sequence length="64" mass="7203">MDIDFDGMPYQTEEMDIDFDADGIPYQADVDYDNTGAFALMMSTLISNPQMKMKSLRSRAILGT</sequence>